<dbReference type="RefSeq" id="WP_073022801.1">
    <property type="nucleotide sequence ID" value="NZ_FQXU01000025.1"/>
</dbReference>
<protein>
    <recommendedName>
        <fullName evidence="4">DUF2178 domain-containing protein</fullName>
    </recommendedName>
</protein>
<evidence type="ECO:0000256" key="1">
    <source>
        <dbReference type="SAM" id="Phobius"/>
    </source>
</evidence>
<keyword evidence="1" id="KW-1133">Transmembrane helix</keyword>
<feature type="transmembrane region" description="Helical" evidence="1">
    <location>
        <begin position="117"/>
        <end position="138"/>
    </location>
</feature>
<evidence type="ECO:0000313" key="3">
    <source>
        <dbReference type="Proteomes" id="UP000184241"/>
    </source>
</evidence>
<accession>A0A1M6EZF9</accession>
<proteinExistence type="predicted"/>
<dbReference type="AlphaFoldDB" id="A0A1M6EZF9"/>
<name>A0A1M6EZF9_9CLOT</name>
<evidence type="ECO:0000313" key="2">
    <source>
        <dbReference type="EMBL" id="SHI90827.1"/>
    </source>
</evidence>
<dbReference type="EMBL" id="FQXU01000025">
    <property type="protein sequence ID" value="SHI90827.1"/>
    <property type="molecule type" value="Genomic_DNA"/>
</dbReference>
<gene>
    <name evidence="2" type="ORF">SAMN02745941_04538</name>
</gene>
<feature type="transmembrane region" description="Helical" evidence="1">
    <location>
        <begin position="93"/>
        <end position="111"/>
    </location>
</feature>
<evidence type="ECO:0008006" key="4">
    <source>
        <dbReference type="Google" id="ProtNLM"/>
    </source>
</evidence>
<feature type="transmembrane region" description="Helical" evidence="1">
    <location>
        <begin position="40"/>
        <end position="63"/>
    </location>
</feature>
<keyword evidence="1" id="KW-0812">Transmembrane</keyword>
<organism evidence="2 3">
    <name type="scientific">Clostridium intestinale DSM 6191</name>
    <dbReference type="NCBI Taxonomy" id="1121320"/>
    <lineage>
        <taxon>Bacteria</taxon>
        <taxon>Bacillati</taxon>
        <taxon>Bacillota</taxon>
        <taxon>Clostridia</taxon>
        <taxon>Eubacteriales</taxon>
        <taxon>Clostridiaceae</taxon>
        <taxon>Clostridium</taxon>
    </lineage>
</organism>
<feature type="transmembrane region" description="Helical" evidence="1">
    <location>
        <begin position="7"/>
        <end position="28"/>
    </location>
</feature>
<dbReference type="Proteomes" id="UP000184241">
    <property type="component" value="Unassembled WGS sequence"/>
</dbReference>
<sequence>MNKKNRLYLGMAIIMYLISIGLISIGAFNSKAELGLSKWSIMLTIIGVTLCILTTFGCVYLWLRNILGNDEEAIIEENDERNKMIRGKAAEHTMVLFVVVMVIVEGILIVLGDLRAAILVSVAMFVCVSFDLYFILYLQKKL</sequence>
<keyword evidence="1" id="KW-0472">Membrane</keyword>
<reference evidence="2 3" key="1">
    <citation type="submission" date="2016-11" db="EMBL/GenBank/DDBJ databases">
        <authorList>
            <person name="Jaros S."/>
            <person name="Januszkiewicz K."/>
            <person name="Wedrychowicz H."/>
        </authorList>
    </citation>
    <scope>NUCLEOTIDE SEQUENCE [LARGE SCALE GENOMIC DNA]</scope>
    <source>
        <strain evidence="2 3">DSM 6191</strain>
    </source>
</reference>